<evidence type="ECO:0000313" key="5">
    <source>
        <dbReference type="EMBL" id="MCP3420910.1"/>
    </source>
</evidence>
<protein>
    <submittedName>
        <fullName evidence="5">Polysaccharide biosynthesis tyrosine autokinase</fullName>
        <ecNumber evidence="5">2.7.10.2</ecNumber>
    </submittedName>
</protein>
<keyword evidence="3" id="KW-0812">Transmembrane</keyword>
<keyword evidence="6" id="KW-1185">Reference proteome</keyword>
<dbReference type="SUPFAM" id="SSF52540">
    <property type="entry name" value="P-loop containing nucleoside triphosphate hydrolases"/>
    <property type="match status" value="1"/>
</dbReference>
<keyword evidence="1" id="KW-0547">Nucleotide-binding</keyword>
<dbReference type="CDD" id="cd05387">
    <property type="entry name" value="BY-kinase"/>
    <property type="match status" value="1"/>
</dbReference>
<dbReference type="PANTHER" id="PTHR32309">
    <property type="entry name" value="TYROSINE-PROTEIN KINASE"/>
    <property type="match status" value="1"/>
</dbReference>
<dbReference type="EC" id="2.7.10.2" evidence="5"/>
<dbReference type="InterPro" id="IPR002586">
    <property type="entry name" value="CobQ/CobB/MinD/ParA_Nub-bd_dom"/>
</dbReference>
<evidence type="ECO:0000259" key="4">
    <source>
        <dbReference type="Pfam" id="PF01656"/>
    </source>
</evidence>
<dbReference type="RefSeq" id="WP_254180128.1">
    <property type="nucleotide sequence ID" value="NZ_JANARS010000001.1"/>
</dbReference>
<evidence type="ECO:0000313" key="6">
    <source>
        <dbReference type="Proteomes" id="UP001204524"/>
    </source>
</evidence>
<evidence type="ECO:0000256" key="3">
    <source>
        <dbReference type="SAM" id="Phobius"/>
    </source>
</evidence>
<dbReference type="PANTHER" id="PTHR32309:SF31">
    <property type="entry name" value="CAPSULAR EXOPOLYSACCHARIDE FAMILY"/>
    <property type="match status" value="1"/>
</dbReference>
<keyword evidence="2" id="KW-0067">ATP-binding</keyword>
<keyword evidence="3" id="KW-0472">Membrane</keyword>
<dbReference type="Pfam" id="PF01656">
    <property type="entry name" value="CbiA"/>
    <property type="match status" value="1"/>
</dbReference>
<dbReference type="GO" id="GO:0004715">
    <property type="term" value="F:non-membrane spanning protein tyrosine kinase activity"/>
    <property type="evidence" value="ECO:0007669"/>
    <property type="project" value="UniProtKB-EC"/>
</dbReference>
<dbReference type="InterPro" id="IPR050445">
    <property type="entry name" value="Bact_polysacc_biosynth/exp"/>
</dbReference>
<dbReference type="InterPro" id="IPR005702">
    <property type="entry name" value="Wzc-like_C"/>
</dbReference>
<evidence type="ECO:0000256" key="2">
    <source>
        <dbReference type="ARBA" id="ARBA00022840"/>
    </source>
</evidence>
<dbReference type="EMBL" id="JANARS010000001">
    <property type="protein sequence ID" value="MCP3420910.1"/>
    <property type="molecule type" value="Genomic_DNA"/>
</dbReference>
<name>A0ABT1KT34_9ACTN</name>
<gene>
    <name evidence="5" type="ORF">NCI01_03800</name>
</gene>
<keyword evidence="5" id="KW-0808">Transferase</keyword>
<keyword evidence="3" id="KW-1133">Transmembrane helix</keyword>
<evidence type="ECO:0000256" key="1">
    <source>
        <dbReference type="ARBA" id="ARBA00022741"/>
    </source>
</evidence>
<accession>A0ABT1KT34</accession>
<reference evidence="5 6" key="1">
    <citation type="submission" date="2022-06" db="EMBL/GenBank/DDBJ databases">
        <authorList>
            <person name="So Y."/>
        </authorList>
    </citation>
    <scope>NUCLEOTIDE SEQUENCE [LARGE SCALE GENOMIC DNA]</scope>
    <source>
        <strain evidence="5 6">STR3</strain>
    </source>
</reference>
<sequence>MELADYLRVLRNHWIAVTAFVLVAALAAFGWSSLQPKVYAASSSGFVTSGGGGDPGLDSLNDSLSKSRAASYVVLAKDRETASLVIDDLGLDTSPEGLVGNIDAAQTPDTVIISITARAGTPEEAQQLADAWVGALAQRVKSIEAGKSSGSQGQGMRIEVSESAQLPTSPVSPQVERNVLLGAVLGALLGLGYAVVRSLLDRRIRSSEDVERDTGVPVVGSVPDVGKTPGIFVGTGTGTGTAALAAEGVRRLRTNLSYMDVDNPPRAIVVTSPKQGEGKSTVAANLAAAIAGSGQAVTLVDADLRRPAVAGMAGVDDTVGLTDVLTGRLELVDALQSHPTVEGLSVLTSGSRPPNPSEILGSQAMRGVIADLSAKGMVIIDAPPLLPVTDAAVVAHAADGAFVVVSAGRTLDTELDNALGHLRTVNARPLGIILNRVSKRTVGAGNYGHYGYGTDDYVESTAGRRKGSR</sequence>
<proteinExistence type="predicted"/>
<organism evidence="5 6">
    <name type="scientific">Nocardioides pinisoli</name>
    <dbReference type="NCBI Taxonomy" id="2950279"/>
    <lineage>
        <taxon>Bacteria</taxon>
        <taxon>Bacillati</taxon>
        <taxon>Actinomycetota</taxon>
        <taxon>Actinomycetes</taxon>
        <taxon>Propionibacteriales</taxon>
        <taxon>Nocardioidaceae</taxon>
        <taxon>Nocardioides</taxon>
    </lineage>
</organism>
<dbReference type="Gene3D" id="3.40.50.300">
    <property type="entry name" value="P-loop containing nucleotide triphosphate hydrolases"/>
    <property type="match status" value="1"/>
</dbReference>
<feature type="domain" description="CobQ/CobB/MinD/ParA nucleotide binding" evidence="4">
    <location>
        <begin position="268"/>
        <end position="440"/>
    </location>
</feature>
<dbReference type="NCBIfam" id="TIGR01007">
    <property type="entry name" value="eps_fam"/>
    <property type="match status" value="1"/>
</dbReference>
<comment type="caution">
    <text evidence="5">The sequence shown here is derived from an EMBL/GenBank/DDBJ whole genome shotgun (WGS) entry which is preliminary data.</text>
</comment>
<dbReference type="Proteomes" id="UP001204524">
    <property type="component" value="Unassembled WGS sequence"/>
</dbReference>
<dbReference type="InterPro" id="IPR027417">
    <property type="entry name" value="P-loop_NTPase"/>
</dbReference>
<feature type="transmembrane region" description="Helical" evidence="3">
    <location>
        <begin position="12"/>
        <end position="34"/>
    </location>
</feature>